<name>A0A0G1RLT0_9BACT</name>
<reference evidence="1 2" key="1">
    <citation type="journal article" date="2015" name="Nature">
        <title>rRNA introns, odd ribosomes, and small enigmatic genomes across a large radiation of phyla.</title>
        <authorList>
            <person name="Brown C.T."/>
            <person name="Hug L.A."/>
            <person name="Thomas B.C."/>
            <person name="Sharon I."/>
            <person name="Castelle C.J."/>
            <person name="Singh A."/>
            <person name="Wilkins M.J."/>
            <person name="Williams K.H."/>
            <person name="Banfield J.F."/>
        </authorList>
    </citation>
    <scope>NUCLEOTIDE SEQUENCE [LARGE SCALE GENOMIC DNA]</scope>
</reference>
<evidence type="ECO:0000313" key="2">
    <source>
        <dbReference type="Proteomes" id="UP000034107"/>
    </source>
</evidence>
<dbReference type="Gene3D" id="3.30.70.2970">
    <property type="entry name" value="Protein of unknown function (DUF541), domain 2"/>
    <property type="match status" value="1"/>
</dbReference>
<accession>A0A0G1RLT0</accession>
<dbReference type="Pfam" id="PF04402">
    <property type="entry name" value="SIMPL"/>
    <property type="match status" value="1"/>
</dbReference>
<dbReference type="InterPro" id="IPR007497">
    <property type="entry name" value="SIMPL/DUF541"/>
</dbReference>
<dbReference type="EMBL" id="LCLS01000010">
    <property type="protein sequence ID" value="KKU21885.1"/>
    <property type="molecule type" value="Genomic_DNA"/>
</dbReference>
<evidence type="ECO:0000313" key="1">
    <source>
        <dbReference type="EMBL" id="KKU21885.1"/>
    </source>
</evidence>
<dbReference type="PANTHER" id="PTHR34387:SF1">
    <property type="entry name" value="PERIPLASMIC IMMUNOGENIC PROTEIN"/>
    <property type="match status" value="1"/>
</dbReference>
<dbReference type="AlphaFoldDB" id="A0A0G1RLT0"/>
<gene>
    <name evidence="1" type="ORF">UX31_C0010G0016</name>
</gene>
<dbReference type="Gene3D" id="3.30.110.170">
    <property type="entry name" value="Protein of unknown function (DUF541), domain 1"/>
    <property type="match status" value="1"/>
</dbReference>
<dbReference type="GO" id="GO:0006974">
    <property type="term" value="P:DNA damage response"/>
    <property type="evidence" value="ECO:0007669"/>
    <property type="project" value="TreeGrafter"/>
</dbReference>
<comment type="caution">
    <text evidence="1">The sequence shown here is derived from an EMBL/GenBank/DDBJ whole genome shotgun (WGS) entry which is preliminary data.</text>
</comment>
<sequence>MNEKIKNALGIALILGTLAVAYVGINFAMSYQPYPGATFSVSGEGEVVAIPDVGRFTFSVLSEGPELKKLQSGNTEKSNTIISFLKTQGVEEKDIKSESYNISPTYQYYECNLYGVCPQAQISGYRVEHSVSVTVRNLENAGTLLSGVVENGANTASNLNFEVDDLEKVRDEARATAIANAIEKAGAMAKVGGFKIGKMVSIYEETPYDYGYGGGEMLAKEAFPAPTLEPGSQKVTVRINISYEIK</sequence>
<dbReference type="PANTHER" id="PTHR34387">
    <property type="entry name" value="SLR1258 PROTEIN"/>
    <property type="match status" value="1"/>
</dbReference>
<dbReference type="InterPro" id="IPR052022">
    <property type="entry name" value="26kDa_periplasmic_antigen"/>
</dbReference>
<protein>
    <recommendedName>
        <fullName evidence="3">26 kDa periplasmic immunogenic protein</fullName>
    </recommendedName>
</protein>
<dbReference type="Proteomes" id="UP000034107">
    <property type="component" value="Unassembled WGS sequence"/>
</dbReference>
<proteinExistence type="predicted"/>
<evidence type="ECO:0008006" key="3">
    <source>
        <dbReference type="Google" id="ProtNLM"/>
    </source>
</evidence>
<organism evidence="1 2">
    <name type="scientific">Candidatus Nomurabacteria bacterium GW2011_GWA1_46_11</name>
    <dbReference type="NCBI Taxonomy" id="1618732"/>
    <lineage>
        <taxon>Bacteria</taxon>
        <taxon>Candidatus Nomuraibacteriota</taxon>
    </lineage>
</organism>